<comment type="caution">
    <text evidence="1">The sequence shown here is derived from an EMBL/GenBank/DDBJ whole genome shotgun (WGS) entry which is preliminary data.</text>
</comment>
<dbReference type="Proteomes" id="UP000074664">
    <property type="component" value="Unassembled WGS sequence"/>
</dbReference>
<dbReference type="AlphaFoldDB" id="A0AAN2RFX2"/>
<name>A0AAN2RFX2_STRSU</name>
<organism evidence="1 2">
    <name type="scientific">Streptococcus suis</name>
    <dbReference type="NCBI Taxonomy" id="1307"/>
    <lineage>
        <taxon>Bacteria</taxon>
        <taxon>Bacillati</taxon>
        <taxon>Bacillota</taxon>
        <taxon>Bacilli</taxon>
        <taxon>Lactobacillales</taxon>
        <taxon>Streptococcaceae</taxon>
        <taxon>Streptococcus</taxon>
    </lineage>
</organism>
<gene>
    <name evidence="1" type="ORF">ERS132392_01492</name>
</gene>
<accession>A0AAN2RFX2</accession>
<evidence type="ECO:0000313" key="2">
    <source>
        <dbReference type="Proteomes" id="UP000074664"/>
    </source>
</evidence>
<protein>
    <submittedName>
        <fullName evidence="1">Uncharacterized protein</fullName>
    </submittedName>
</protein>
<sequence>MLTTEKFLGCFLMDKLEYVLYNVFNKTHFGGVYVFRRTIKAT</sequence>
<proteinExistence type="predicted"/>
<reference evidence="1 2" key="1">
    <citation type="submission" date="2016-02" db="EMBL/GenBank/DDBJ databases">
        <authorList>
            <consortium name="Pathogen Informatics"/>
        </authorList>
    </citation>
    <scope>NUCLEOTIDE SEQUENCE [LARGE SCALE GENOMIC DNA]</scope>
    <source>
        <strain evidence="1 2">LSS30</strain>
    </source>
</reference>
<evidence type="ECO:0000313" key="1">
    <source>
        <dbReference type="EMBL" id="CYU67246.1"/>
    </source>
</evidence>
<dbReference type="EMBL" id="FIGH01000006">
    <property type="protein sequence ID" value="CYU67246.1"/>
    <property type="molecule type" value="Genomic_DNA"/>
</dbReference>